<name>A0A9W6R4Q8_9PSEU</name>
<dbReference type="AlphaFoldDB" id="A0A9W6R4Q8"/>
<feature type="transmembrane region" description="Helical" evidence="1">
    <location>
        <begin position="225"/>
        <end position="245"/>
    </location>
</feature>
<feature type="transmembrane region" description="Helical" evidence="1">
    <location>
        <begin position="188"/>
        <end position="213"/>
    </location>
</feature>
<dbReference type="EMBL" id="BSTI01000008">
    <property type="protein sequence ID" value="GLY67450.1"/>
    <property type="molecule type" value="Genomic_DNA"/>
</dbReference>
<keyword evidence="1" id="KW-0472">Membrane</keyword>
<keyword evidence="1" id="KW-0812">Transmembrane</keyword>
<sequence>MNAYFGPLAERLQAAGIPEDRVAVTIDDLRAHLEQTGTDPETEFGPVPEFAAQLLPVGNDDDGPLGSPDGELWRWRADAFEELRWLETFGDQGWEVERVDRTGRFVCRRDGQDPQQWEYRRELVGRKTLEADATALEGELAPDGWEPCGVWVCYAYFKRSKAALIGPAATIDLPQRRPNRKSFYSRRFYLFLIGLLIVVAVAITSAIAVVMVVGDSYVGGNFASGALIGAAVGVLGVIVLALLLFKRAQARADRE</sequence>
<protein>
    <recommendedName>
        <fullName evidence="4">DUF2812 domain-containing protein</fullName>
    </recommendedName>
</protein>
<evidence type="ECO:0000313" key="2">
    <source>
        <dbReference type="EMBL" id="GLY67450.1"/>
    </source>
</evidence>
<gene>
    <name evidence="2" type="ORF">Atai01_40690</name>
</gene>
<organism evidence="2 3">
    <name type="scientific">Amycolatopsis taiwanensis</name>
    <dbReference type="NCBI Taxonomy" id="342230"/>
    <lineage>
        <taxon>Bacteria</taxon>
        <taxon>Bacillati</taxon>
        <taxon>Actinomycetota</taxon>
        <taxon>Actinomycetes</taxon>
        <taxon>Pseudonocardiales</taxon>
        <taxon>Pseudonocardiaceae</taxon>
        <taxon>Amycolatopsis</taxon>
    </lineage>
</organism>
<evidence type="ECO:0000256" key="1">
    <source>
        <dbReference type="SAM" id="Phobius"/>
    </source>
</evidence>
<keyword evidence="1" id="KW-1133">Transmembrane helix</keyword>
<dbReference type="RefSeq" id="WP_052371488.1">
    <property type="nucleotide sequence ID" value="NZ_BSTI01000008.1"/>
</dbReference>
<comment type="caution">
    <text evidence="2">The sequence shown here is derived from an EMBL/GenBank/DDBJ whole genome shotgun (WGS) entry which is preliminary data.</text>
</comment>
<dbReference type="Proteomes" id="UP001165136">
    <property type="component" value="Unassembled WGS sequence"/>
</dbReference>
<reference evidence="2" key="1">
    <citation type="submission" date="2023-03" db="EMBL/GenBank/DDBJ databases">
        <title>Amycolatopsis taiwanensis NBRC 103393.</title>
        <authorList>
            <person name="Ichikawa N."/>
            <person name="Sato H."/>
            <person name="Tonouchi N."/>
        </authorList>
    </citation>
    <scope>NUCLEOTIDE SEQUENCE</scope>
    <source>
        <strain evidence="2">NBRC 103393</strain>
    </source>
</reference>
<proteinExistence type="predicted"/>
<accession>A0A9W6R4Q8</accession>
<keyword evidence="3" id="KW-1185">Reference proteome</keyword>
<evidence type="ECO:0008006" key="4">
    <source>
        <dbReference type="Google" id="ProtNLM"/>
    </source>
</evidence>
<evidence type="ECO:0000313" key="3">
    <source>
        <dbReference type="Proteomes" id="UP001165136"/>
    </source>
</evidence>